<organism evidence="3 4">
    <name type="scientific">Deinococcus aerophilus</name>
    <dbReference type="NCBI Taxonomy" id="522488"/>
    <lineage>
        <taxon>Bacteria</taxon>
        <taxon>Thermotogati</taxon>
        <taxon>Deinococcota</taxon>
        <taxon>Deinococci</taxon>
        <taxon>Deinococcales</taxon>
        <taxon>Deinococcaceae</taxon>
        <taxon>Deinococcus</taxon>
    </lineage>
</organism>
<sequence length="145" mass="15648">MTSVRLLPKRRSSSPPPARGGLARTYAALSLAVLLVSLAVIGWWVSRQIEVGVVHRTAAATALYVENFITTQLQELDHAERLSPERTAAIERLLADTPLGREVVAIKVWGPGGRVVYGENAGQVFEVKDEQSGLGMARSSRTSPS</sequence>
<keyword evidence="2" id="KW-1133">Transmembrane helix</keyword>
<dbReference type="RefSeq" id="WP_229753170.1">
    <property type="nucleotide sequence ID" value="NZ_BMOM01000045.1"/>
</dbReference>
<feature type="region of interest" description="Disordered" evidence="1">
    <location>
        <begin position="1"/>
        <end position="20"/>
    </location>
</feature>
<name>A0ABQ2H0T3_9DEIO</name>
<dbReference type="EMBL" id="BMOM01000045">
    <property type="protein sequence ID" value="GGM20831.1"/>
    <property type="molecule type" value="Genomic_DNA"/>
</dbReference>
<evidence type="ECO:0000256" key="2">
    <source>
        <dbReference type="SAM" id="Phobius"/>
    </source>
</evidence>
<gene>
    <name evidence="3" type="ORF">GCM10010841_31080</name>
</gene>
<keyword evidence="4" id="KW-1185">Reference proteome</keyword>
<evidence type="ECO:0000313" key="4">
    <source>
        <dbReference type="Proteomes" id="UP000661918"/>
    </source>
</evidence>
<keyword evidence="2" id="KW-0472">Membrane</keyword>
<reference evidence="4" key="1">
    <citation type="journal article" date="2019" name="Int. J. Syst. Evol. Microbiol.">
        <title>The Global Catalogue of Microorganisms (GCM) 10K type strain sequencing project: providing services to taxonomists for standard genome sequencing and annotation.</title>
        <authorList>
            <consortium name="The Broad Institute Genomics Platform"/>
            <consortium name="The Broad Institute Genome Sequencing Center for Infectious Disease"/>
            <person name="Wu L."/>
            <person name="Ma J."/>
        </authorList>
    </citation>
    <scope>NUCLEOTIDE SEQUENCE [LARGE SCALE GENOMIC DNA]</scope>
    <source>
        <strain evidence="4">JCM 15443</strain>
    </source>
</reference>
<evidence type="ECO:0000256" key="1">
    <source>
        <dbReference type="SAM" id="MobiDB-lite"/>
    </source>
</evidence>
<accession>A0ABQ2H0T3</accession>
<keyword evidence="2" id="KW-0812">Transmembrane</keyword>
<evidence type="ECO:0008006" key="5">
    <source>
        <dbReference type="Google" id="ProtNLM"/>
    </source>
</evidence>
<evidence type="ECO:0000313" key="3">
    <source>
        <dbReference type="EMBL" id="GGM20831.1"/>
    </source>
</evidence>
<comment type="caution">
    <text evidence="3">The sequence shown here is derived from an EMBL/GenBank/DDBJ whole genome shotgun (WGS) entry which is preliminary data.</text>
</comment>
<feature type="transmembrane region" description="Helical" evidence="2">
    <location>
        <begin position="21"/>
        <end position="45"/>
    </location>
</feature>
<dbReference type="Proteomes" id="UP000661918">
    <property type="component" value="Unassembled WGS sequence"/>
</dbReference>
<protein>
    <recommendedName>
        <fullName evidence="5">Two-component sensor histidine kinase</fullName>
    </recommendedName>
</protein>
<proteinExistence type="predicted"/>